<evidence type="ECO:0008006" key="10">
    <source>
        <dbReference type="Google" id="ProtNLM"/>
    </source>
</evidence>
<dbReference type="SUPFAM" id="SSF82895">
    <property type="entry name" value="TSP-1 type 1 repeat"/>
    <property type="match status" value="18"/>
</dbReference>
<dbReference type="Gene3D" id="2.60.40.10">
    <property type="entry name" value="Immunoglobulins"/>
    <property type="match status" value="1"/>
</dbReference>
<evidence type="ECO:0000256" key="2">
    <source>
        <dbReference type="ARBA" id="ARBA00023157"/>
    </source>
</evidence>
<reference evidence="9" key="1">
    <citation type="submission" date="2015-07" db="EMBL/GenBank/DDBJ databases">
        <title>MeaNS - Measles Nucleotide Surveillance Program.</title>
        <authorList>
            <person name="Tran T."/>
            <person name="Druce J."/>
        </authorList>
    </citation>
    <scope>NUCLEOTIDE SEQUENCE</scope>
    <source>
        <strain evidence="9">UCB-OBI-ISO-001</strain>
        <tissue evidence="9">Gonad</tissue>
    </source>
</reference>
<dbReference type="EMBL" id="KQ420849">
    <property type="protein sequence ID" value="KOF79084.1"/>
    <property type="molecule type" value="Genomic_DNA"/>
</dbReference>
<dbReference type="SUPFAM" id="SSF57196">
    <property type="entry name" value="EGF/Laminin"/>
    <property type="match status" value="1"/>
</dbReference>
<evidence type="ECO:0000256" key="5">
    <source>
        <dbReference type="SAM" id="Phobius"/>
    </source>
</evidence>
<keyword evidence="3" id="KW-0245">EGF-like domain</keyword>
<dbReference type="PANTHER" id="PTHR22906:SF21">
    <property type="entry name" value="SEMA DOMAIN-CONTAINING PROTEIN"/>
    <property type="match status" value="1"/>
</dbReference>
<dbReference type="InterPro" id="IPR036179">
    <property type="entry name" value="Ig-like_dom_sf"/>
</dbReference>
<feature type="compositionally biased region" description="Polar residues" evidence="4">
    <location>
        <begin position="264"/>
        <end position="275"/>
    </location>
</feature>
<protein>
    <recommendedName>
        <fullName evidence="10">EGF-like domain-containing protein</fullName>
    </recommendedName>
</protein>
<feature type="compositionally biased region" description="Pro residues" evidence="4">
    <location>
        <begin position="484"/>
        <end position="519"/>
    </location>
</feature>
<keyword evidence="5" id="KW-0472">Membrane</keyword>
<dbReference type="KEGG" id="obi:106875447"/>
<dbReference type="InterPro" id="IPR000742">
    <property type="entry name" value="EGF"/>
</dbReference>
<feature type="compositionally biased region" description="Low complexity" evidence="4">
    <location>
        <begin position="468"/>
        <end position="483"/>
    </location>
</feature>
<dbReference type="InterPro" id="IPR000884">
    <property type="entry name" value="TSP1_rpt"/>
</dbReference>
<dbReference type="InterPro" id="IPR013783">
    <property type="entry name" value="Ig-like_fold"/>
</dbReference>
<evidence type="ECO:0000256" key="1">
    <source>
        <dbReference type="ARBA" id="ARBA00022737"/>
    </source>
</evidence>
<dbReference type="Gene3D" id="2.20.100.10">
    <property type="entry name" value="Thrombospondin type-1 (TSP1) repeat"/>
    <property type="match status" value="18"/>
</dbReference>
<evidence type="ECO:0000259" key="7">
    <source>
        <dbReference type="PROSITE" id="PS50026"/>
    </source>
</evidence>
<dbReference type="InterPro" id="IPR036383">
    <property type="entry name" value="TSP1_rpt_sf"/>
</dbReference>
<dbReference type="PROSITE" id="PS01186">
    <property type="entry name" value="EGF_2"/>
    <property type="match status" value="1"/>
</dbReference>
<keyword evidence="5" id="KW-1133">Transmembrane helix</keyword>
<feature type="transmembrane region" description="Helical" evidence="5">
    <location>
        <begin position="1817"/>
        <end position="1842"/>
    </location>
</feature>
<feature type="compositionally biased region" description="Acidic residues" evidence="4">
    <location>
        <begin position="110"/>
        <end position="128"/>
    </location>
</feature>
<dbReference type="Gene3D" id="2.10.25.10">
    <property type="entry name" value="Laminin"/>
    <property type="match status" value="1"/>
</dbReference>
<organism evidence="9">
    <name type="scientific">Octopus bimaculoides</name>
    <name type="common">California two-spotted octopus</name>
    <dbReference type="NCBI Taxonomy" id="37653"/>
    <lineage>
        <taxon>Eukaryota</taxon>
        <taxon>Metazoa</taxon>
        <taxon>Spiralia</taxon>
        <taxon>Lophotrochozoa</taxon>
        <taxon>Mollusca</taxon>
        <taxon>Cephalopoda</taxon>
        <taxon>Coleoidea</taxon>
        <taxon>Octopodiformes</taxon>
        <taxon>Octopoda</taxon>
        <taxon>Incirrata</taxon>
        <taxon>Octopodidae</taxon>
        <taxon>Octopus</taxon>
    </lineage>
</organism>
<dbReference type="PROSITE" id="PS00022">
    <property type="entry name" value="EGF_1"/>
    <property type="match status" value="1"/>
</dbReference>
<feature type="region of interest" description="Disordered" evidence="4">
    <location>
        <begin position="264"/>
        <end position="326"/>
    </location>
</feature>
<dbReference type="PROSITE" id="PS50026">
    <property type="entry name" value="EGF_3"/>
    <property type="match status" value="1"/>
</dbReference>
<keyword evidence="1" id="KW-0677">Repeat</keyword>
<dbReference type="InterPro" id="IPR052065">
    <property type="entry name" value="Compl_asym_regulator"/>
</dbReference>
<feature type="region of interest" description="Disordered" evidence="4">
    <location>
        <begin position="457"/>
        <end position="528"/>
    </location>
</feature>
<keyword evidence="5" id="KW-0812">Transmembrane</keyword>
<feature type="chain" id="PRO_5005583192" description="EGF-like domain-containing protein" evidence="6">
    <location>
        <begin position="17"/>
        <end position="1924"/>
    </location>
</feature>
<evidence type="ECO:0000256" key="4">
    <source>
        <dbReference type="SAM" id="MobiDB-lite"/>
    </source>
</evidence>
<gene>
    <name evidence="9" type="ORF">OCBIM_22029920mg</name>
</gene>
<keyword evidence="6" id="KW-0732">Signal</keyword>
<accession>A0A0L8GQH1</accession>
<dbReference type="SUPFAM" id="SSF48726">
    <property type="entry name" value="Immunoglobulin"/>
    <property type="match status" value="1"/>
</dbReference>
<dbReference type="PROSITE" id="PS50835">
    <property type="entry name" value="IG_LIKE"/>
    <property type="match status" value="1"/>
</dbReference>
<feature type="domain" description="EGF-like" evidence="7">
    <location>
        <begin position="1764"/>
        <end position="1806"/>
    </location>
</feature>
<dbReference type="SMART" id="SM00209">
    <property type="entry name" value="TSP1"/>
    <property type="match status" value="18"/>
</dbReference>
<dbReference type="OrthoDB" id="446173at2759"/>
<evidence type="ECO:0000256" key="6">
    <source>
        <dbReference type="SAM" id="SignalP"/>
    </source>
</evidence>
<dbReference type="Pfam" id="PF00090">
    <property type="entry name" value="TSP_1"/>
    <property type="match status" value="18"/>
</dbReference>
<keyword evidence="2 3" id="KW-1015">Disulfide bond</keyword>
<evidence type="ECO:0000256" key="3">
    <source>
        <dbReference type="PROSITE-ProRule" id="PRU00076"/>
    </source>
</evidence>
<dbReference type="PANTHER" id="PTHR22906">
    <property type="entry name" value="PROPERDIN"/>
    <property type="match status" value="1"/>
</dbReference>
<feature type="domain" description="Ig-like" evidence="8">
    <location>
        <begin position="1654"/>
        <end position="1748"/>
    </location>
</feature>
<dbReference type="PROSITE" id="PS50092">
    <property type="entry name" value="TSP1"/>
    <property type="match status" value="18"/>
</dbReference>
<sequence>MAALFKLYLFIWTMLSYNWVDRNLYSVAYNRNAESIDSDELEDYLYSRWHKKVPKPILKRTSGIVIKRDQTAWRNMPNRKHTPWVLLKSDMIRHNGDDDDDNYMLGGSSDTDEDDVSGEEEEEEEESMYDVNNHYNGDDVQSYYLLREKIYKDIDKLAHKCSLPLNTRCLSTVFYHVFKNLMKHKKNKENAMLKSKEQNVFMHQNPSPSKSLHQLLEDIFLKKYGFLPHSTSEHSSGAQNQNSSEEDRNKLLLKLISLIDENNTDTSKNLSTNLNADDHNKQTGDKKTTGEAMQSLVASSSEASMKEPQSETHKSMQSKWKKVKPGSRSEWKRPEIKISFNGNELNMSKNTYLGLEYFYKLIGILNDLKINFTYSPEKKAIFVNPQSLLAAEMQRKFLNIKNVGWQKRKPFKVQIDFHKNTANNSRIILKTSKNTKNDSDSSEIKIEFLQPVKNVTAKPTAVNDQSETSFTPQPNTMTTTTTTQPPPPPSPTPPITQPPPPPPTTAQPPPSSPPLPPPTTTNHSPMDVNININVNDKYINNSLTAGRKKEINITHTHTHPNNAYGAKRPTAPSVTHVGEWTVWYKWSPCSTSCGIGHRKRHRMCLPPGFYCPGNHSEKASCLKRHCNLGTAALPSGHLTAWNTWSTCSVTCGMGQRHRQRLCLPIGSRCEGSMTQQIVCRAMSCSVVTTTELPTTTTAARTTKNVASVKIIVPTGHWTIWQGWSQCSSSCGLGIRKRTRVCLPYGFHCEGDLLEMASCMLLTCDSVKRITAKVITITTKQTKATNPITTTAAKPTTTTTTANPTIKIKIKSLPTRPPPKTTTKATTVFSFGKWKAWHDWSACSVSCGYGIQRRERVCLNSHCIGFSTETVQCMERHCDSEWTPWNEWSVCSVTCGNGHRSRNRVCLLNSSSCIGVVKEVGPCVLSLCVHALTLKTNGHWTSWSDWSRCSKACNKGHRRRFRSCSPKGAECKGFNISTKDCFIRRCHKVLPIKTSGSWMSWSEWSHCSTSCSIGVRKRFHRCLPKGRECHGKTTDVKDCIERHCITALPNKTHSSWTSWSEWSHCSTTCDSGRRERFRSCLPKGSKCQGGENEEEECMHERCHTELQNKANSSWTSWSEWSHCSSTCDSGQRKRFRSCLPKGSECEGNITEDEECMHISCQAGLSNKTHSSWTSWSEWSHCSSTCDSGQRKRFRSCLPKGSECEGNITEDEECMHKPCQIELLNKTHTSWTSWSEWSSCSSTCDSGRRRRFRSCLPKGSECRGNITEEDECMHKPCHSNLLNKTHTSWTSWSEWSSCSTTCDSGRRRRFRSCLPKGSECRGNITEEDECMHKPCHSNLLNKTHTSWTSWSEWSSCSTTCDSGRRRRFRSCLPKGSECHGNITEERKCMHKPCHSKLPNKTRNSWTSWSEWSSCSTTCDSGQRRRFRSCLPKGSKCRGNITEEDKCMHKPCHSKLPNKSHNSWTSWTDWSHCSSSCGSGRRRRFRSCLPKGIGCRGNVTEEEECMHKSCQTEDVTPMNGEWDEWSSWAPCSTSCGNGRQKRVRICLPNRTHCDGNRKEVKHCMERNCTQGKFVSTGGRWTQWTEWSNCSVACGSGQQKRRRTCQPVGHQCEGDISNVRLCMERSCFPGQWSKWGDWSQCSAACGRGQITKNRACIPSGAQCPGKNTERMICMKRSCDKENVLKPTSVLQGKFTKLKCCSQKNCHRSKYKWLMPDGKLIAPSNSSGNRFFAVNEYLIIEKTQKKDRGTYRCLKIDGNSAKGIELPLVVHTCDSNPCLNKGICKDTIFSPHRLYKTVCKCPTGYLGSVCQIDKTSPFSSKLAIILAVILIILFCVLLVILLVYFCYRRGKLKRCFDSKMNVLLEFNHDSTFNPSDDNSRCPPHKGLNKTEFYTSEKFYPESIIRTTTIDAMTEGKEWRTGENPTSTPS</sequence>
<comment type="caution">
    <text evidence="3">Lacks conserved residue(s) required for the propagation of feature annotation.</text>
</comment>
<evidence type="ECO:0000259" key="8">
    <source>
        <dbReference type="PROSITE" id="PS50835"/>
    </source>
</evidence>
<feature type="compositionally biased region" description="Basic and acidic residues" evidence="4">
    <location>
        <begin position="276"/>
        <end position="289"/>
    </location>
</feature>
<name>A0A0L8GQH1_OCTBM</name>
<feature type="signal peptide" evidence="6">
    <location>
        <begin position="1"/>
        <end position="16"/>
    </location>
</feature>
<feature type="region of interest" description="Disordered" evidence="4">
    <location>
        <begin position="98"/>
        <end position="128"/>
    </location>
</feature>
<feature type="disulfide bond" evidence="3">
    <location>
        <begin position="1796"/>
        <end position="1805"/>
    </location>
</feature>
<proteinExistence type="predicted"/>
<dbReference type="InterPro" id="IPR007110">
    <property type="entry name" value="Ig-like_dom"/>
</dbReference>
<evidence type="ECO:0000313" key="9">
    <source>
        <dbReference type="EMBL" id="KOF79084.1"/>
    </source>
</evidence>
<feature type="compositionally biased region" description="Basic and acidic residues" evidence="4">
    <location>
        <begin position="304"/>
        <end position="314"/>
    </location>
</feature>